<evidence type="ECO:0000313" key="2">
    <source>
        <dbReference type="EMBL" id="ACJ29591.1"/>
    </source>
</evidence>
<feature type="transmembrane region" description="Helical" evidence="1">
    <location>
        <begin position="20"/>
        <end position="38"/>
    </location>
</feature>
<dbReference type="HOGENOM" id="CLU_2847425_0_0_6"/>
<dbReference type="EMBL" id="CP000472">
    <property type="protein sequence ID" value="ACJ29591.1"/>
    <property type="molecule type" value="Genomic_DNA"/>
</dbReference>
<keyword evidence="1" id="KW-1133">Transmembrane helix</keyword>
<keyword evidence="1" id="KW-0472">Membrane</keyword>
<evidence type="ECO:0000313" key="3">
    <source>
        <dbReference type="Proteomes" id="UP000000753"/>
    </source>
</evidence>
<accession>B8CPL5</accession>
<dbReference type="KEGG" id="swp:swp_2865"/>
<reference evidence="2 3" key="1">
    <citation type="journal article" date="2008" name="PLoS ONE">
        <title>Environmental adaptation: genomic analysis of the piezotolerant and psychrotolerant deep-sea iron reducing bacterium Shewanella piezotolerans WP3.</title>
        <authorList>
            <person name="Wang F."/>
            <person name="Wang J."/>
            <person name="Jian H."/>
            <person name="Zhang B."/>
            <person name="Li S."/>
            <person name="Wang F."/>
            <person name="Zeng X."/>
            <person name="Gao L."/>
            <person name="Bartlett D.H."/>
            <person name="Yu J."/>
            <person name="Hu S."/>
            <person name="Xiao X."/>
        </authorList>
    </citation>
    <scope>NUCLEOTIDE SEQUENCE [LARGE SCALE GENOMIC DNA]</scope>
    <source>
        <strain evidence="3">WP3 / JCM 13877</strain>
    </source>
</reference>
<keyword evidence="3" id="KW-1185">Reference proteome</keyword>
<name>B8CPL5_SHEPW</name>
<keyword evidence="1" id="KW-0812">Transmembrane</keyword>
<gene>
    <name evidence="2" type="ordered locus">swp_2865</name>
</gene>
<sequence>MNPDFDSLGSKNNIFPSSTLSGLVIIAAGMISIGSLAANEVAEKTVAMAIVRFVNVLMVRPYKLT</sequence>
<evidence type="ECO:0000256" key="1">
    <source>
        <dbReference type="SAM" id="Phobius"/>
    </source>
</evidence>
<dbReference type="AlphaFoldDB" id="B8CPL5"/>
<proteinExistence type="predicted"/>
<protein>
    <submittedName>
        <fullName evidence="2">Uncharacterized protein</fullName>
    </submittedName>
</protein>
<dbReference type="Proteomes" id="UP000000753">
    <property type="component" value="Chromosome"/>
</dbReference>
<organism evidence="2 3">
    <name type="scientific">Shewanella piezotolerans (strain WP3 / JCM 13877)</name>
    <dbReference type="NCBI Taxonomy" id="225849"/>
    <lineage>
        <taxon>Bacteria</taxon>
        <taxon>Pseudomonadati</taxon>
        <taxon>Pseudomonadota</taxon>
        <taxon>Gammaproteobacteria</taxon>
        <taxon>Alteromonadales</taxon>
        <taxon>Shewanellaceae</taxon>
        <taxon>Shewanella</taxon>
    </lineage>
</organism>